<dbReference type="GO" id="GO:0004197">
    <property type="term" value="F:cysteine-type endopeptidase activity"/>
    <property type="evidence" value="ECO:0007669"/>
    <property type="project" value="TreeGrafter"/>
</dbReference>
<dbReference type="InterPro" id="IPR046427">
    <property type="entry name" value="Legumain_prodom_sf"/>
</dbReference>
<proteinExistence type="inferred from homology"/>
<protein>
    <submittedName>
        <fullName evidence="4">Vacuolar-processing enzyme alpha-isozyme</fullName>
    </submittedName>
</protein>
<dbReference type="OrthoDB" id="192611at2759"/>
<comment type="similarity">
    <text evidence="1">Belongs to the peptidase C13 family.</text>
</comment>
<feature type="signal peptide" evidence="2">
    <location>
        <begin position="1"/>
        <end position="17"/>
    </location>
</feature>
<dbReference type="Proteomes" id="UP001153555">
    <property type="component" value="Unassembled WGS sequence"/>
</dbReference>
<dbReference type="Pfam" id="PF01650">
    <property type="entry name" value="Peptidase_C13"/>
    <property type="match status" value="1"/>
</dbReference>
<dbReference type="FunFam" id="1.10.132.130:FF:000001">
    <property type="entry name" value="Vacuolar-processing enzyme beta-isozyme"/>
    <property type="match status" value="1"/>
</dbReference>
<dbReference type="Gene3D" id="1.10.132.130">
    <property type="match status" value="1"/>
</dbReference>
<reference evidence="4" key="1">
    <citation type="submission" date="2019-12" db="EMBL/GenBank/DDBJ databases">
        <authorList>
            <person name="Scholes J."/>
        </authorList>
    </citation>
    <scope>NUCLEOTIDE SEQUENCE</scope>
</reference>
<dbReference type="PIRSF" id="PIRSF019663">
    <property type="entry name" value="Legumain"/>
    <property type="match status" value="1"/>
</dbReference>
<evidence type="ECO:0000256" key="2">
    <source>
        <dbReference type="SAM" id="SignalP"/>
    </source>
</evidence>
<keyword evidence="2" id="KW-0732">Signal</keyword>
<keyword evidence="5" id="KW-1185">Reference proteome</keyword>
<evidence type="ECO:0000256" key="1">
    <source>
        <dbReference type="ARBA" id="ARBA00009941"/>
    </source>
</evidence>
<dbReference type="AlphaFoldDB" id="A0A9N7NIK5"/>
<dbReference type="CDD" id="cd21115">
    <property type="entry name" value="legumain_C"/>
    <property type="match status" value="1"/>
</dbReference>
<comment type="caution">
    <text evidence="4">The sequence shown here is derived from an EMBL/GenBank/DDBJ whole genome shotgun (WGS) entry which is preliminary data.</text>
</comment>
<dbReference type="PANTHER" id="PTHR12000:SF50">
    <property type="entry name" value="VACUOLAR-PROCESSING ENZYME GAMMA-ISOZYME"/>
    <property type="match status" value="1"/>
</dbReference>
<feature type="chain" id="PRO_5040277457" evidence="2">
    <location>
        <begin position="18"/>
        <end position="455"/>
    </location>
</feature>
<dbReference type="PANTHER" id="PTHR12000">
    <property type="entry name" value="HEMOGLOBINASE FAMILY MEMBER"/>
    <property type="match status" value="1"/>
</dbReference>
<dbReference type="Gene3D" id="3.40.50.1460">
    <property type="match status" value="2"/>
</dbReference>
<dbReference type="GO" id="GO:0006624">
    <property type="term" value="P:vacuolar protein processing"/>
    <property type="evidence" value="ECO:0007669"/>
    <property type="project" value="TreeGrafter"/>
</dbReference>
<dbReference type="GO" id="GO:0051603">
    <property type="term" value="P:proteolysis involved in protein catabolic process"/>
    <property type="evidence" value="ECO:0007669"/>
    <property type="project" value="TreeGrafter"/>
</dbReference>
<dbReference type="InterPro" id="IPR001096">
    <property type="entry name" value="Peptidase_C13"/>
</dbReference>
<feature type="domain" description="Legumain prodomain" evidence="3">
    <location>
        <begin position="359"/>
        <end position="454"/>
    </location>
</feature>
<gene>
    <name evidence="4" type="ORF">SHERM_25086</name>
</gene>
<evidence type="ECO:0000259" key="3">
    <source>
        <dbReference type="Pfam" id="PF20985"/>
    </source>
</evidence>
<dbReference type="InterPro" id="IPR048501">
    <property type="entry name" value="Legum_prodom"/>
</dbReference>
<dbReference type="GO" id="GO:0005773">
    <property type="term" value="C:vacuole"/>
    <property type="evidence" value="ECO:0007669"/>
    <property type="project" value="GOC"/>
</dbReference>
<organism evidence="4 5">
    <name type="scientific">Striga hermonthica</name>
    <name type="common">Purple witchweed</name>
    <name type="synonym">Buchnera hermonthica</name>
    <dbReference type="NCBI Taxonomy" id="68872"/>
    <lineage>
        <taxon>Eukaryota</taxon>
        <taxon>Viridiplantae</taxon>
        <taxon>Streptophyta</taxon>
        <taxon>Embryophyta</taxon>
        <taxon>Tracheophyta</taxon>
        <taxon>Spermatophyta</taxon>
        <taxon>Magnoliopsida</taxon>
        <taxon>eudicotyledons</taxon>
        <taxon>Gunneridae</taxon>
        <taxon>Pentapetalae</taxon>
        <taxon>asterids</taxon>
        <taxon>lamiids</taxon>
        <taxon>Lamiales</taxon>
        <taxon>Orobanchaceae</taxon>
        <taxon>Buchnereae</taxon>
        <taxon>Striga</taxon>
    </lineage>
</organism>
<dbReference type="Pfam" id="PF20985">
    <property type="entry name" value="Legum_prodom"/>
    <property type="match status" value="1"/>
</dbReference>
<dbReference type="EMBL" id="CACSLK010027773">
    <property type="protein sequence ID" value="CAA0829517.1"/>
    <property type="molecule type" value="Genomic_DNA"/>
</dbReference>
<sequence length="455" mass="52047">MIHYILRALFFLGLGHSSIVREQLLHDRTISKFLESKTGNPQDVEENTRWALLVAGSRDYENYRHQVQDRTISKFLLVAGSRDYENYRHQVQDRTISKFLESKTGNPQDVEEGIVCHAFQILKKGGLKEENIIVFMYDDIASDADNPRPGVIVNSPNGENIYEGVPKDYTRKDVNVQNLFAVILGNKSALTGESGKVVDSGPKDHIFIYYTDHGGPGLVANATEDSFATYCPDDFPYISQTYDVCLGDVYSFSWIEDSEKHDLRSETLGQQLHVKEDSNRKCRRQFPRYGIRELSSQRGVLDTFMGSNSLNNNYTRNKHSLNNPSAVKAVNQREADLLHYQEKLRRTPKDSTKWHKARKQLLDKITSRRLVDHKMKQISRLLFGAKRINVLHTVRLGGQPLVDDWSCLKTFVKIYEEHCGPLTRYGMKYTRGIANMCNEKISAEQMKTAAAKICK</sequence>
<evidence type="ECO:0000313" key="5">
    <source>
        <dbReference type="Proteomes" id="UP001153555"/>
    </source>
</evidence>
<name>A0A9N7NIK5_STRHE</name>
<accession>A0A9N7NIK5</accession>
<evidence type="ECO:0000313" key="4">
    <source>
        <dbReference type="EMBL" id="CAA0829517.1"/>
    </source>
</evidence>